<keyword evidence="3" id="KW-1003">Cell membrane</keyword>
<dbReference type="RefSeq" id="WP_071617637.1">
    <property type="nucleotide sequence ID" value="NZ_MINN01000074.1"/>
</dbReference>
<evidence type="ECO:0000256" key="8">
    <source>
        <dbReference type="SAM" id="Phobius"/>
    </source>
</evidence>
<reference evidence="9 10" key="1">
    <citation type="submission" date="2016-09" db="EMBL/GenBank/DDBJ databases">
        <title>Bacillus aquimaris SAMM genome sequence reveals colonization and biosurfactant production capacities.</title>
        <authorList>
            <person name="Waghmode S.R."/>
            <person name="Suryavanshi M.V."/>
        </authorList>
    </citation>
    <scope>NUCLEOTIDE SEQUENCE [LARGE SCALE GENOMIC DNA]</scope>
    <source>
        <strain evidence="9 10">SAMM</strain>
    </source>
</reference>
<feature type="transmembrane region" description="Helical" evidence="8">
    <location>
        <begin position="99"/>
        <end position="119"/>
    </location>
</feature>
<dbReference type="Proteomes" id="UP000182062">
    <property type="component" value="Unassembled WGS sequence"/>
</dbReference>
<dbReference type="InterPro" id="IPR010290">
    <property type="entry name" value="TM_effector"/>
</dbReference>
<feature type="transmembrane region" description="Helical" evidence="8">
    <location>
        <begin position="43"/>
        <end position="63"/>
    </location>
</feature>
<feature type="transmembrane region" description="Helical" evidence="8">
    <location>
        <begin position="227"/>
        <end position="248"/>
    </location>
</feature>
<dbReference type="Gene3D" id="1.20.1250.20">
    <property type="entry name" value="MFS general substrate transporter like domains"/>
    <property type="match status" value="1"/>
</dbReference>
<dbReference type="OrthoDB" id="2287060at2"/>
<feature type="transmembrane region" description="Helical" evidence="8">
    <location>
        <begin position="75"/>
        <end position="93"/>
    </location>
</feature>
<keyword evidence="5 8" id="KW-1133">Transmembrane helix</keyword>
<accession>A0A1J6W2Z3</accession>
<feature type="transmembrane region" description="Helical" evidence="8">
    <location>
        <begin position="140"/>
        <end position="161"/>
    </location>
</feature>
<dbReference type="InterPro" id="IPR036259">
    <property type="entry name" value="MFS_trans_sf"/>
</dbReference>
<evidence type="ECO:0000256" key="5">
    <source>
        <dbReference type="ARBA" id="ARBA00022989"/>
    </source>
</evidence>
<dbReference type="GO" id="GO:0005886">
    <property type="term" value="C:plasma membrane"/>
    <property type="evidence" value="ECO:0007669"/>
    <property type="project" value="UniProtKB-SubCell"/>
</dbReference>
<evidence type="ECO:0000256" key="6">
    <source>
        <dbReference type="ARBA" id="ARBA00023136"/>
    </source>
</evidence>
<feature type="transmembrane region" description="Helical" evidence="8">
    <location>
        <begin position="312"/>
        <end position="333"/>
    </location>
</feature>
<feature type="transmembrane region" description="Helical" evidence="8">
    <location>
        <begin position="167"/>
        <end position="187"/>
    </location>
</feature>
<evidence type="ECO:0000313" key="10">
    <source>
        <dbReference type="Proteomes" id="UP000182062"/>
    </source>
</evidence>
<dbReference type="CDD" id="cd06173">
    <property type="entry name" value="MFS_MefA_like"/>
    <property type="match status" value="1"/>
</dbReference>
<sequence length="427" mass="45879">MKELLFHNRNFAWLFLGRLVTNMGDSIYYVAAMWLVYEMGGDAFYTGLAGFLTLLPGTLQFLIGPLVDRWKIKKVLIFTQIIQALIVLIIPIAHYMGFLTVAFILVIMPIISAINQFVYPSQAALLPRIVRKDQLVKSNSLFSFAFQGVDLAFNAIAGILLTMIGALTLYLIDAVTFIAACILFSLLKLPENESVKEKQEVKQSIHKYKTDLIEGFSIVFHSHLAKFLLGSIVANFAIGSVYAILPAFADGRAGSGLYGLYLAAISGGALIGALSASWLGRFPVGKLTILLFMIGGTMWLGSGLISSNSISILLFGVSWIPIGATNVIFGAAIQSMVPSRILGRIFSVTASMGAMAMPLGSLLGGMLANQFGPEAVYISSSGGILFIALVWTINKTLRSLPETSKLKPGEMGLPEGDSAVSGEVISG</sequence>
<dbReference type="SUPFAM" id="SSF103473">
    <property type="entry name" value="MFS general substrate transporter"/>
    <property type="match status" value="1"/>
</dbReference>
<evidence type="ECO:0000256" key="4">
    <source>
        <dbReference type="ARBA" id="ARBA00022692"/>
    </source>
</evidence>
<feature type="transmembrane region" description="Helical" evidence="8">
    <location>
        <begin position="345"/>
        <end position="363"/>
    </location>
</feature>
<protein>
    <submittedName>
        <fullName evidence="9">MFS transporter</fullName>
    </submittedName>
</protein>
<keyword evidence="6 8" id="KW-0472">Membrane</keyword>
<evidence type="ECO:0000256" key="7">
    <source>
        <dbReference type="SAM" id="MobiDB-lite"/>
    </source>
</evidence>
<organism evidence="9 10">
    <name type="scientific">Rossellomorea aquimaris</name>
    <dbReference type="NCBI Taxonomy" id="189382"/>
    <lineage>
        <taxon>Bacteria</taxon>
        <taxon>Bacillati</taxon>
        <taxon>Bacillota</taxon>
        <taxon>Bacilli</taxon>
        <taxon>Bacillales</taxon>
        <taxon>Bacillaceae</taxon>
        <taxon>Rossellomorea</taxon>
    </lineage>
</organism>
<keyword evidence="4 8" id="KW-0812">Transmembrane</keyword>
<proteinExistence type="predicted"/>
<name>A0A1J6W2Z3_9BACI</name>
<evidence type="ECO:0000256" key="3">
    <source>
        <dbReference type="ARBA" id="ARBA00022475"/>
    </source>
</evidence>
<gene>
    <name evidence="9" type="ORF">BHE18_04845</name>
</gene>
<dbReference type="Pfam" id="PF05977">
    <property type="entry name" value="MFS_3"/>
    <property type="match status" value="1"/>
</dbReference>
<feature type="transmembrane region" description="Helical" evidence="8">
    <location>
        <begin position="12"/>
        <end position="37"/>
    </location>
</feature>
<feature type="region of interest" description="Disordered" evidence="7">
    <location>
        <begin position="406"/>
        <end position="427"/>
    </location>
</feature>
<comment type="caution">
    <text evidence="9">The sequence shown here is derived from an EMBL/GenBank/DDBJ whole genome shotgun (WGS) entry which is preliminary data.</text>
</comment>
<evidence type="ECO:0000256" key="2">
    <source>
        <dbReference type="ARBA" id="ARBA00022448"/>
    </source>
</evidence>
<feature type="transmembrane region" description="Helical" evidence="8">
    <location>
        <begin position="287"/>
        <end position="306"/>
    </location>
</feature>
<keyword evidence="10" id="KW-1185">Reference proteome</keyword>
<feature type="transmembrane region" description="Helical" evidence="8">
    <location>
        <begin position="260"/>
        <end position="280"/>
    </location>
</feature>
<dbReference type="PANTHER" id="PTHR23513">
    <property type="entry name" value="INTEGRAL MEMBRANE EFFLUX PROTEIN-RELATED"/>
    <property type="match status" value="1"/>
</dbReference>
<dbReference type="EMBL" id="MINN01000074">
    <property type="protein sequence ID" value="OIU71973.1"/>
    <property type="molecule type" value="Genomic_DNA"/>
</dbReference>
<comment type="subcellular location">
    <subcellularLocation>
        <location evidence="1">Cell membrane</location>
        <topology evidence="1">Multi-pass membrane protein</topology>
    </subcellularLocation>
</comment>
<evidence type="ECO:0000313" key="9">
    <source>
        <dbReference type="EMBL" id="OIU71973.1"/>
    </source>
</evidence>
<dbReference type="AlphaFoldDB" id="A0A1J6W2Z3"/>
<dbReference type="PANTHER" id="PTHR23513:SF6">
    <property type="entry name" value="MAJOR FACILITATOR SUPERFAMILY ASSOCIATED DOMAIN-CONTAINING PROTEIN"/>
    <property type="match status" value="1"/>
</dbReference>
<evidence type="ECO:0000256" key="1">
    <source>
        <dbReference type="ARBA" id="ARBA00004651"/>
    </source>
</evidence>
<keyword evidence="2" id="KW-0813">Transport</keyword>
<feature type="transmembrane region" description="Helical" evidence="8">
    <location>
        <begin position="375"/>
        <end position="393"/>
    </location>
</feature>